<organism evidence="1 2">
    <name type="scientific">Francisella halioticida</name>
    <dbReference type="NCBI Taxonomy" id="549298"/>
    <lineage>
        <taxon>Bacteria</taxon>
        <taxon>Pseudomonadati</taxon>
        <taxon>Pseudomonadota</taxon>
        <taxon>Gammaproteobacteria</taxon>
        <taxon>Thiotrichales</taxon>
        <taxon>Francisellaceae</taxon>
        <taxon>Francisella</taxon>
    </lineage>
</organism>
<dbReference type="EMBL" id="CP022132">
    <property type="protein sequence ID" value="ASG68723.1"/>
    <property type="molecule type" value="Genomic_DNA"/>
</dbReference>
<dbReference type="PROSITE" id="PS51257">
    <property type="entry name" value="PROKAR_LIPOPROTEIN"/>
    <property type="match status" value="1"/>
</dbReference>
<dbReference type="RefSeq" id="WP_088773195.1">
    <property type="nucleotide sequence ID" value="NZ_AP023082.1"/>
</dbReference>
<keyword evidence="2" id="KW-1185">Reference proteome</keyword>
<evidence type="ECO:0008006" key="3">
    <source>
        <dbReference type="Google" id="ProtNLM"/>
    </source>
</evidence>
<accession>A0ABM6M1T9</accession>
<dbReference type="Proteomes" id="UP000249910">
    <property type="component" value="Chromosome"/>
</dbReference>
<proteinExistence type="predicted"/>
<reference evidence="1 2" key="1">
    <citation type="submission" date="2017-06" db="EMBL/GenBank/DDBJ databases">
        <title>Complete genome of Francisella halioticida.</title>
        <authorList>
            <person name="Sjodin A."/>
        </authorList>
    </citation>
    <scope>NUCLEOTIDE SEQUENCE [LARGE SCALE GENOMIC DNA]</scope>
    <source>
        <strain evidence="1 2">DSM 23729</strain>
    </source>
</reference>
<name>A0ABM6M1T9_9GAMM</name>
<gene>
    <name evidence="1" type="ORF">CDV26_10320</name>
</gene>
<evidence type="ECO:0000313" key="1">
    <source>
        <dbReference type="EMBL" id="ASG68723.1"/>
    </source>
</evidence>
<evidence type="ECO:0000313" key="2">
    <source>
        <dbReference type="Proteomes" id="UP000249910"/>
    </source>
</evidence>
<protein>
    <recommendedName>
        <fullName evidence="3">Lipoprotein</fullName>
    </recommendedName>
</protein>
<sequence>MSFFKFYKQRNILFYISIFVLLAVSLLSSCAKDNGIARELPLIKHNYSKSKHTAYQIFGFDYATTPKDIYNVVNKVPTKFTVNVYIADNENCEFTYTKDESGDHQGQFRSSQSFTAYLSGKNELLRLECEGKQSNIDYKIVAYANGVEYDNIGNLSYLVESGVI</sequence>